<evidence type="ECO:0000313" key="7">
    <source>
        <dbReference type="EMBL" id="TPW30253.1"/>
    </source>
</evidence>
<evidence type="ECO:0000256" key="4">
    <source>
        <dbReference type="ARBA" id="ARBA00023308"/>
    </source>
</evidence>
<dbReference type="Pfam" id="PF05336">
    <property type="entry name" value="rhaM"/>
    <property type="match status" value="1"/>
</dbReference>
<dbReference type="OrthoDB" id="9799608at2"/>
<dbReference type="GO" id="GO:0005737">
    <property type="term" value="C:cytoplasm"/>
    <property type="evidence" value="ECO:0007669"/>
    <property type="project" value="UniProtKB-SubCell"/>
</dbReference>
<dbReference type="HAMAP" id="MF_01663">
    <property type="entry name" value="L_rham_rotase"/>
    <property type="match status" value="1"/>
</dbReference>
<dbReference type="SUPFAM" id="SSF54909">
    <property type="entry name" value="Dimeric alpha+beta barrel"/>
    <property type="match status" value="1"/>
</dbReference>
<comment type="subcellular location">
    <subcellularLocation>
        <location evidence="5">Cytoplasm</location>
    </subcellularLocation>
</comment>
<gene>
    <name evidence="5 7" type="primary">rhaM</name>
    <name evidence="7" type="ORF">FJU11_05865</name>
</gene>
<feature type="active site" description="Proton donor" evidence="5">
    <location>
        <position position="22"/>
    </location>
</feature>
<dbReference type="InterPro" id="IPR008000">
    <property type="entry name" value="Rham/fucose_mutarotase"/>
</dbReference>
<reference evidence="7 8" key="1">
    <citation type="submission" date="2019-06" db="EMBL/GenBank/DDBJ databases">
        <authorList>
            <person name="Li M."/>
        </authorList>
    </citation>
    <scope>NUCLEOTIDE SEQUENCE [LARGE SCALE GENOMIC DNA]</scope>
    <source>
        <strain evidence="7 8">BGMRC6574</strain>
    </source>
</reference>
<dbReference type="EMBL" id="VHLH01000007">
    <property type="protein sequence ID" value="TPW30253.1"/>
    <property type="molecule type" value="Genomic_DNA"/>
</dbReference>
<evidence type="ECO:0000256" key="3">
    <source>
        <dbReference type="ARBA" id="ARBA00023277"/>
    </source>
</evidence>
<feature type="binding site" evidence="5">
    <location>
        <begin position="76"/>
        <end position="77"/>
    </location>
    <ligand>
        <name>substrate</name>
    </ligand>
</feature>
<comment type="function">
    <text evidence="5">Involved in the anomeric conversion of L-rhamnose.</text>
</comment>
<accession>A0A506U7A9</accession>
<evidence type="ECO:0000256" key="6">
    <source>
        <dbReference type="NCBIfam" id="TIGR02625"/>
    </source>
</evidence>
<dbReference type="InterPro" id="IPR013448">
    <property type="entry name" value="L-rhamnose_mutarotase"/>
</dbReference>
<dbReference type="Proteomes" id="UP000320314">
    <property type="component" value="Unassembled WGS sequence"/>
</dbReference>
<sequence>MEKHAVRMRLKPGCTDEYKARHDAIWPELVALLKQAGVEDYSIHLDAETNFLFAVMWRRTDHGLDALADHPVMRRWWAMMADIMETHEDDAPLTASLSTVFHME</sequence>
<dbReference type="PANTHER" id="PTHR34389">
    <property type="entry name" value="L-RHAMNOSE MUTAROTASE"/>
    <property type="match status" value="1"/>
</dbReference>
<comment type="catalytic activity">
    <reaction evidence="5">
        <text>alpha-L-rhamnose = beta-L-rhamnose</text>
        <dbReference type="Rhea" id="RHEA:25584"/>
        <dbReference type="ChEBI" id="CHEBI:27586"/>
        <dbReference type="ChEBI" id="CHEBI:27907"/>
        <dbReference type="EC" id="5.1.3.32"/>
    </reaction>
</comment>
<comment type="similarity">
    <text evidence="5">Belongs to the rhamnose mutarotase family.</text>
</comment>
<organism evidence="7 8">
    <name type="scientific">Pararhizobium mangrovi</name>
    <dbReference type="NCBI Taxonomy" id="2590452"/>
    <lineage>
        <taxon>Bacteria</taxon>
        <taxon>Pseudomonadati</taxon>
        <taxon>Pseudomonadota</taxon>
        <taxon>Alphaproteobacteria</taxon>
        <taxon>Hyphomicrobiales</taxon>
        <taxon>Rhizobiaceae</taxon>
        <taxon>Rhizobium/Agrobacterium group</taxon>
        <taxon>Pararhizobium</taxon>
    </lineage>
</organism>
<evidence type="ECO:0000313" key="8">
    <source>
        <dbReference type="Proteomes" id="UP000320314"/>
    </source>
</evidence>
<dbReference type="GO" id="GO:0062192">
    <property type="term" value="F:L-rhamnose mutarotase activity"/>
    <property type="evidence" value="ECO:0007669"/>
    <property type="project" value="UniProtKB-UniRule"/>
</dbReference>
<keyword evidence="3 5" id="KW-0119">Carbohydrate metabolism</keyword>
<keyword evidence="2 5" id="KW-0413">Isomerase</keyword>
<keyword evidence="8" id="KW-1185">Reference proteome</keyword>
<dbReference type="NCBIfam" id="TIGR02625">
    <property type="entry name" value="YiiL_rotase"/>
    <property type="match status" value="1"/>
</dbReference>
<dbReference type="InterPro" id="IPR011008">
    <property type="entry name" value="Dimeric_a/b-barrel"/>
</dbReference>
<comment type="pathway">
    <text evidence="5">Carbohydrate metabolism; L-rhamnose metabolism.</text>
</comment>
<comment type="caution">
    <text evidence="7">The sequence shown here is derived from an EMBL/GenBank/DDBJ whole genome shotgun (WGS) entry which is preliminary data.</text>
</comment>
<proteinExistence type="inferred from homology"/>
<dbReference type="Gene3D" id="3.30.70.100">
    <property type="match status" value="1"/>
</dbReference>
<dbReference type="AlphaFoldDB" id="A0A506U7A9"/>
<dbReference type="RefSeq" id="WP_141166104.1">
    <property type="nucleotide sequence ID" value="NZ_VHLH01000007.1"/>
</dbReference>
<evidence type="ECO:0000256" key="5">
    <source>
        <dbReference type="HAMAP-Rule" id="MF_01663"/>
    </source>
</evidence>
<dbReference type="EC" id="5.1.3.32" evidence="5 6"/>
<evidence type="ECO:0000256" key="1">
    <source>
        <dbReference type="ARBA" id="ARBA00022490"/>
    </source>
</evidence>
<name>A0A506U7A9_9HYPH</name>
<evidence type="ECO:0000256" key="2">
    <source>
        <dbReference type="ARBA" id="ARBA00023235"/>
    </source>
</evidence>
<protein>
    <recommendedName>
        <fullName evidence="5 6">L-rhamnose mutarotase</fullName>
        <ecNumber evidence="5 6">5.1.3.32</ecNumber>
    </recommendedName>
    <alternativeName>
        <fullName evidence="5">Rhamnose 1-epimerase</fullName>
    </alternativeName>
    <alternativeName>
        <fullName evidence="5">Type-3 mutarotase</fullName>
    </alternativeName>
</protein>
<dbReference type="UniPathway" id="UPA00125"/>
<dbReference type="PANTHER" id="PTHR34389:SF2">
    <property type="entry name" value="L-RHAMNOSE MUTAROTASE"/>
    <property type="match status" value="1"/>
</dbReference>
<dbReference type="GO" id="GO:0019301">
    <property type="term" value="P:rhamnose catabolic process"/>
    <property type="evidence" value="ECO:0007669"/>
    <property type="project" value="UniProtKB-UniRule"/>
</dbReference>
<feature type="binding site" evidence="5">
    <location>
        <position position="18"/>
    </location>
    <ligand>
        <name>substrate</name>
    </ligand>
</feature>
<comment type="subunit">
    <text evidence="5">Homodimer.</text>
</comment>
<feature type="binding site" evidence="5">
    <location>
        <position position="41"/>
    </location>
    <ligand>
        <name>substrate</name>
    </ligand>
</feature>
<keyword evidence="4 5" id="KW-0684">Rhamnose metabolism</keyword>
<keyword evidence="1 5" id="KW-0963">Cytoplasm</keyword>